<gene>
    <name evidence="2" type="ORF">M9458_002619</name>
</gene>
<sequence length="126" mass="13974">FSVLTRAVDELGLEWSPPEESSRSHLDEWFLPGHHQAPCQRASLFFPEVLLGVPAFFVFLCPHFIYEKLPPLDKSVVTHLCPPTAIGWKAKASHPSKPCRTTSALTEIKEADKIPFLDAPVSPTGL</sequence>
<evidence type="ECO:0000313" key="3">
    <source>
        <dbReference type="Proteomes" id="UP001529510"/>
    </source>
</evidence>
<organism evidence="2 3">
    <name type="scientific">Cirrhinus mrigala</name>
    <name type="common">Mrigala</name>
    <dbReference type="NCBI Taxonomy" id="683832"/>
    <lineage>
        <taxon>Eukaryota</taxon>
        <taxon>Metazoa</taxon>
        <taxon>Chordata</taxon>
        <taxon>Craniata</taxon>
        <taxon>Vertebrata</taxon>
        <taxon>Euteleostomi</taxon>
        <taxon>Actinopterygii</taxon>
        <taxon>Neopterygii</taxon>
        <taxon>Teleostei</taxon>
        <taxon>Ostariophysi</taxon>
        <taxon>Cypriniformes</taxon>
        <taxon>Cyprinidae</taxon>
        <taxon>Labeoninae</taxon>
        <taxon>Labeonini</taxon>
        <taxon>Cirrhinus</taxon>
    </lineage>
</organism>
<keyword evidence="1" id="KW-0812">Transmembrane</keyword>
<feature type="non-terminal residue" evidence="2">
    <location>
        <position position="1"/>
    </location>
</feature>
<dbReference type="AlphaFoldDB" id="A0ABD0S2H1"/>
<protein>
    <submittedName>
        <fullName evidence="2">Uncharacterized protein</fullName>
    </submittedName>
</protein>
<feature type="transmembrane region" description="Helical" evidence="1">
    <location>
        <begin position="44"/>
        <end position="66"/>
    </location>
</feature>
<evidence type="ECO:0000256" key="1">
    <source>
        <dbReference type="SAM" id="Phobius"/>
    </source>
</evidence>
<accession>A0ABD0S2H1</accession>
<comment type="caution">
    <text evidence="2">The sequence shown here is derived from an EMBL/GenBank/DDBJ whole genome shotgun (WGS) entry which is preliminary data.</text>
</comment>
<name>A0ABD0S2H1_CIRMR</name>
<dbReference type="Proteomes" id="UP001529510">
    <property type="component" value="Unassembled WGS sequence"/>
</dbReference>
<feature type="non-terminal residue" evidence="2">
    <location>
        <position position="126"/>
    </location>
</feature>
<proteinExistence type="predicted"/>
<evidence type="ECO:0000313" key="2">
    <source>
        <dbReference type="EMBL" id="KAL0204601.1"/>
    </source>
</evidence>
<keyword evidence="1" id="KW-0472">Membrane</keyword>
<reference evidence="2 3" key="1">
    <citation type="submission" date="2024-05" db="EMBL/GenBank/DDBJ databases">
        <title>Genome sequencing and assembly of Indian major carp, Cirrhinus mrigala (Hamilton, 1822).</title>
        <authorList>
            <person name="Mohindra V."/>
            <person name="Chowdhury L.M."/>
            <person name="Lal K."/>
            <person name="Jena J.K."/>
        </authorList>
    </citation>
    <scope>NUCLEOTIDE SEQUENCE [LARGE SCALE GENOMIC DNA]</scope>
    <source>
        <strain evidence="2">CM1030</strain>
        <tissue evidence="2">Blood</tissue>
    </source>
</reference>
<dbReference type="EMBL" id="JAMKFB020000001">
    <property type="protein sequence ID" value="KAL0204601.1"/>
    <property type="molecule type" value="Genomic_DNA"/>
</dbReference>
<keyword evidence="3" id="KW-1185">Reference proteome</keyword>
<keyword evidence="1" id="KW-1133">Transmembrane helix</keyword>